<dbReference type="SUPFAM" id="SSF52540">
    <property type="entry name" value="P-loop containing nucleoside triphosphate hydrolases"/>
    <property type="match status" value="1"/>
</dbReference>
<dbReference type="CDD" id="cd01122">
    <property type="entry name" value="Twinkle_C"/>
    <property type="match status" value="1"/>
</dbReference>
<dbReference type="InterPro" id="IPR027032">
    <property type="entry name" value="Twinkle-like"/>
</dbReference>
<proteinExistence type="predicted"/>
<gene>
    <name evidence="2" type="ORF">CONCODRAFT_4653</name>
</gene>
<keyword evidence="2" id="KW-0378">Hydrolase</keyword>
<feature type="domain" description="SF4 helicase" evidence="1">
    <location>
        <begin position="119"/>
        <end position="365"/>
    </location>
</feature>
<dbReference type="GO" id="GO:0005524">
    <property type="term" value="F:ATP binding"/>
    <property type="evidence" value="ECO:0007669"/>
    <property type="project" value="InterPro"/>
</dbReference>
<dbReference type="STRING" id="796925.A0A137PC59"/>
<keyword evidence="3" id="KW-1185">Reference proteome</keyword>
<dbReference type="Proteomes" id="UP000070444">
    <property type="component" value="Unassembled WGS sequence"/>
</dbReference>
<dbReference type="Pfam" id="PF13481">
    <property type="entry name" value="AAA_25"/>
    <property type="match status" value="1"/>
</dbReference>
<sequence>MAIYQSTNLPAVSLPRDIFQIPPESLILFSQFDKIYIWMDNTIQGQNASIQFARKLGLNRCQLIKPTEHDQNPPFNALDAVYKKLNIQEWLDRSQPYTHQNILGFSALRDSVFMEVMNSEQAKGVPSNDFPALSQIIKGLRPGELTIFSGPTGSGKTTFLSQISLDYCKSGVSTLWGSFEINNVRLVKKMLYQYAGFSLQGDFEQYKEWAEKFNTLPLYFLKFFGTTPIHRVIEAMQHAVEAYDVQHFIIDNLQFMTSGLGKGFEKWDIQDNALTQFRQFATNYNVHVTLVVHPKKDDRGFLDINSVFGSAKVTQEADNVIFIQNGPNKLRFIDVKKNRFDGTVGMVPLKFDPESNRILQLNEEELNELKRYYADIGGKADRSQDLM</sequence>
<dbReference type="OrthoDB" id="275278at2759"/>
<name>A0A137PC59_CONC2</name>
<evidence type="ECO:0000313" key="3">
    <source>
        <dbReference type="Proteomes" id="UP000070444"/>
    </source>
</evidence>
<organism evidence="2 3">
    <name type="scientific">Conidiobolus coronatus (strain ATCC 28846 / CBS 209.66 / NRRL 28638)</name>
    <name type="common">Delacroixia coronata</name>
    <dbReference type="NCBI Taxonomy" id="796925"/>
    <lineage>
        <taxon>Eukaryota</taxon>
        <taxon>Fungi</taxon>
        <taxon>Fungi incertae sedis</taxon>
        <taxon>Zoopagomycota</taxon>
        <taxon>Entomophthoromycotina</taxon>
        <taxon>Entomophthoromycetes</taxon>
        <taxon>Entomophthorales</taxon>
        <taxon>Ancylistaceae</taxon>
        <taxon>Conidiobolus</taxon>
    </lineage>
</organism>
<dbReference type="InterPro" id="IPR007694">
    <property type="entry name" value="DNA_helicase_DnaB-like_C"/>
</dbReference>
<dbReference type="AlphaFoldDB" id="A0A137PC59"/>
<dbReference type="PROSITE" id="PS51199">
    <property type="entry name" value="SF4_HELICASE"/>
    <property type="match status" value="1"/>
</dbReference>
<dbReference type="GO" id="GO:0043139">
    <property type="term" value="F:5'-3' DNA helicase activity"/>
    <property type="evidence" value="ECO:0007669"/>
    <property type="project" value="InterPro"/>
</dbReference>
<accession>A0A137PC59</accession>
<evidence type="ECO:0000313" key="2">
    <source>
        <dbReference type="EMBL" id="KXN72555.1"/>
    </source>
</evidence>
<dbReference type="GO" id="GO:0016787">
    <property type="term" value="F:hydrolase activity"/>
    <property type="evidence" value="ECO:0007669"/>
    <property type="project" value="UniProtKB-KW"/>
</dbReference>
<dbReference type="InterPro" id="IPR027417">
    <property type="entry name" value="P-loop_NTPase"/>
</dbReference>
<reference evidence="2 3" key="1">
    <citation type="journal article" date="2015" name="Genome Biol. Evol.">
        <title>Phylogenomic analyses indicate that early fungi evolved digesting cell walls of algal ancestors of land plants.</title>
        <authorList>
            <person name="Chang Y."/>
            <person name="Wang S."/>
            <person name="Sekimoto S."/>
            <person name="Aerts A.L."/>
            <person name="Choi C."/>
            <person name="Clum A."/>
            <person name="LaButti K.M."/>
            <person name="Lindquist E.A."/>
            <person name="Yee Ngan C."/>
            <person name="Ohm R.A."/>
            <person name="Salamov A.A."/>
            <person name="Grigoriev I.V."/>
            <person name="Spatafora J.W."/>
            <person name="Berbee M.L."/>
        </authorList>
    </citation>
    <scope>NUCLEOTIDE SEQUENCE [LARGE SCALE GENOMIC DNA]</scope>
    <source>
        <strain evidence="2 3">NRRL 28638</strain>
    </source>
</reference>
<protein>
    <submittedName>
        <fullName evidence="2">p-loop containing nucleoside triphosphate hydrolase protein</fullName>
    </submittedName>
</protein>
<dbReference type="GO" id="GO:0003697">
    <property type="term" value="F:single-stranded DNA binding"/>
    <property type="evidence" value="ECO:0007669"/>
    <property type="project" value="InterPro"/>
</dbReference>
<dbReference type="EMBL" id="KQ964451">
    <property type="protein sequence ID" value="KXN72555.1"/>
    <property type="molecule type" value="Genomic_DNA"/>
</dbReference>
<dbReference type="PANTHER" id="PTHR12873">
    <property type="entry name" value="T7-LIKE MITOCHONDRIAL DNA HELICASE"/>
    <property type="match status" value="1"/>
</dbReference>
<dbReference type="SUPFAM" id="SSF56731">
    <property type="entry name" value="DNA primase core"/>
    <property type="match status" value="1"/>
</dbReference>
<evidence type="ECO:0000259" key="1">
    <source>
        <dbReference type="PROSITE" id="PS51199"/>
    </source>
</evidence>
<dbReference type="Gene3D" id="3.40.1360.10">
    <property type="match status" value="1"/>
</dbReference>
<dbReference type="OMA" id="MEVMNSE"/>
<dbReference type="Gene3D" id="3.40.50.300">
    <property type="entry name" value="P-loop containing nucleotide triphosphate hydrolases"/>
    <property type="match status" value="1"/>
</dbReference>
<dbReference type="PANTHER" id="PTHR12873:SF0">
    <property type="entry name" value="TWINKLE MTDNA HELICASE"/>
    <property type="match status" value="1"/>
</dbReference>
<dbReference type="GO" id="GO:0006260">
    <property type="term" value="P:DNA replication"/>
    <property type="evidence" value="ECO:0007669"/>
    <property type="project" value="InterPro"/>
</dbReference>